<evidence type="ECO:0000313" key="2">
    <source>
        <dbReference type="EMBL" id="KAB7731028.1"/>
    </source>
</evidence>
<comment type="caution">
    <text evidence="2">The sequence shown here is derived from an EMBL/GenBank/DDBJ whole genome shotgun (WGS) entry which is preliminary data.</text>
</comment>
<accession>A0A7J5TZW0</accession>
<protein>
    <recommendedName>
        <fullName evidence="4">DUF481 domain-containing protein</fullName>
    </recommendedName>
</protein>
<reference evidence="2 3" key="1">
    <citation type="submission" date="2019-10" db="EMBL/GenBank/DDBJ databases">
        <title>Rudanella paleaurantiibacter sp. nov., isolated from sludge.</title>
        <authorList>
            <person name="Xu S.Q."/>
        </authorList>
    </citation>
    <scope>NUCLEOTIDE SEQUENCE [LARGE SCALE GENOMIC DNA]</scope>
    <source>
        <strain evidence="2 3">HX-22-17</strain>
    </source>
</reference>
<gene>
    <name evidence="2" type="ORF">F5984_09385</name>
</gene>
<feature type="chain" id="PRO_5029753967" description="DUF481 domain-containing protein" evidence="1">
    <location>
        <begin position="23"/>
        <end position="377"/>
    </location>
</feature>
<evidence type="ECO:0008006" key="4">
    <source>
        <dbReference type="Google" id="ProtNLM"/>
    </source>
</evidence>
<organism evidence="2 3">
    <name type="scientific">Rudanella paleaurantiibacter</name>
    <dbReference type="NCBI Taxonomy" id="2614655"/>
    <lineage>
        <taxon>Bacteria</taxon>
        <taxon>Pseudomonadati</taxon>
        <taxon>Bacteroidota</taxon>
        <taxon>Cytophagia</taxon>
        <taxon>Cytophagales</taxon>
        <taxon>Cytophagaceae</taxon>
        <taxon>Rudanella</taxon>
    </lineage>
</organism>
<name>A0A7J5TZW0_9BACT</name>
<evidence type="ECO:0000313" key="3">
    <source>
        <dbReference type="Proteomes" id="UP000488299"/>
    </source>
</evidence>
<evidence type="ECO:0000256" key="1">
    <source>
        <dbReference type="SAM" id="SignalP"/>
    </source>
</evidence>
<dbReference type="Proteomes" id="UP000488299">
    <property type="component" value="Unassembled WGS sequence"/>
</dbReference>
<dbReference type="AlphaFoldDB" id="A0A7J5TZW0"/>
<dbReference type="RefSeq" id="WP_152124016.1">
    <property type="nucleotide sequence ID" value="NZ_WELI01000003.1"/>
</dbReference>
<feature type="signal peptide" evidence="1">
    <location>
        <begin position="1"/>
        <end position="22"/>
    </location>
</feature>
<keyword evidence="1" id="KW-0732">Signal</keyword>
<dbReference type="EMBL" id="WELI01000003">
    <property type="protein sequence ID" value="KAB7731028.1"/>
    <property type="molecule type" value="Genomic_DNA"/>
</dbReference>
<sequence length="377" mass="41959">MKTVLLTLLLSVPLSLSAQKNAAPLDSSRTTFSIFLRDGGQYVGRIISRDSLKVVVRRQGGGLSYLAPADITRIEPYQSAVRNRGRNLYAVTLTDGTIYTGQIRERTESRVVIRRRGGESILSPAEITRIEPLSETAPADVVIPTAGEPNQNPSARGENAYPWLLNSQTAIPLKAGQATYRNIWVLYNEVAVGLFNFLTLRASVTPSFGGSTFYNSTLYTRPAAGLKLSIPLGSVHLGGTLDYQFFEGWRYAQFSSRRTYRRQRTLGGMVTFGGTSRNLTLGYTSVKADIGEADRRSLDIGFVAPLGRRVSLICDNRVLLTRESYWDGHFSQVSAVFRLNRARHAFDLGALIPIRDEDRLRVFPLPYLGYNLRLSRR</sequence>
<proteinExistence type="predicted"/>
<keyword evidence="3" id="KW-1185">Reference proteome</keyword>